<evidence type="ECO:0000259" key="2">
    <source>
        <dbReference type="Pfam" id="PF00534"/>
    </source>
</evidence>
<dbReference type="GO" id="GO:0016757">
    <property type="term" value="F:glycosyltransferase activity"/>
    <property type="evidence" value="ECO:0007669"/>
    <property type="project" value="InterPro"/>
</dbReference>
<feature type="domain" description="Glycosyl transferase family 1" evidence="2">
    <location>
        <begin position="174"/>
        <end position="323"/>
    </location>
</feature>
<evidence type="ECO:0000256" key="1">
    <source>
        <dbReference type="ARBA" id="ARBA00022679"/>
    </source>
</evidence>
<dbReference type="Pfam" id="PF13439">
    <property type="entry name" value="Glyco_transf_4"/>
    <property type="match status" value="1"/>
</dbReference>
<dbReference type="EMBL" id="FORQ01000004">
    <property type="protein sequence ID" value="SFJ09807.1"/>
    <property type="molecule type" value="Genomic_DNA"/>
</dbReference>
<dbReference type="Gene3D" id="3.40.50.2000">
    <property type="entry name" value="Glycogen Phosphorylase B"/>
    <property type="match status" value="2"/>
</dbReference>
<dbReference type="AlphaFoldDB" id="A0A1I3NKW3"/>
<dbReference type="PANTHER" id="PTHR46401:SF2">
    <property type="entry name" value="GLYCOSYLTRANSFERASE WBBK-RELATED"/>
    <property type="match status" value="1"/>
</dbReference>
<feature type="domain" description="Glycosyltransferase subfamily 4-like N-terminal" evidence="3">
    <location>
        <begin position="97"/>
        <end position="164"/>
    </location>
</feature>
<dbReference type="Proteomes" id="UP000242560">
    <property type="component" value="Unassembled WGS sequence"/>
</dbReference>
<evidence type="ECO:0000313" key="4">
    <source>
        <dbReference type="EMBL" id="SFJ09807.1"/>
    </source>
</evidence>
<dbReference type="CDD" id="cd03809">
    <property type="entry name" value="GT4_MtfB-like"/>
    <property type="match status" value="1"/>
</dbReference>
<evidence type="ECO:0000259" key="3">
    <source>
        <dbReference type="Pfam" id="PF13439"/>
    </source>
</evidence>
<dbReference type="PANTHER" id="PTHR46401">
    <property type="entry name" value="GLYCOSYLTRANSFERASE WBBK-RELATED"/>
    <property type="match status" value="1"/>
</dbReference>
<organism evidence="4 5">
    <name type="scientific">Kaistella treverensis</name>
    <dbReference type="NCBI Taxonomy" id="631455"/>
    <lineage>
        <taxon>Bacteria</taxon>
        <taxon>Pseudomonadati</taxon>
        <taxon>Bacteroidota</taxon>
        <taxon>Flavobacteriia</taxon>
        <taxon>Flavobacteriales</taxon>
        <taxon>Weeksellaceae</taxon>
        <taxon>Chryseobacterium group</taxon>
        <taxon>Kaistella</taxon>
    </lineage>
</organism>
<evidence type="ECO:0000313" key="5">
    <source>
        <dbReference type="Proteomes" id="UP000242560"/>
    </source>
</evidence>
<gene>
    <name evidence="4" type="ORF">SAMN05421638_2146</name>
</gene>
<dbReference type="InterPro" id="IPR028098">
    <property type="entry name" value="Glyco_trans_4-like_N"/>
</dbReference>
<keyword evidence="1 4" id="KW-0808">Transferase</keyword>
<protein>
    <submittedName>
        <fullName evidence="4">Glycosyltransferase involved in cell wall bisynthesis</fullName>
    </submittedName>
</protein>
<accession>A0A1I3NKW3</accession>
<name>A0A1I3NKW3_9FLAO</name>
<sequence length="356" mass="41638">MRVDRFKTHYKTFLTMKFFFNLSMLNRRPTGVGIYSNKLKQELSKKLSPNFIFLYIKDVRLLSLYRIFWNIFILPLKVGKNTVYSFSSHGSPFIANQVITIHDLICLNFPKQHRFQYYYFRFILPSIIRSSKKIVVISEFTKSEVLKFYKVEENKIKVVYNGANILQYSPDSKTEQEFDNLTNKKPYFITVGASYEHKNIFNLLSAIKKFNNLNFSFIIIGKANKYGLQLRDYAKKNHMPNVIFLDYVSDQLLSKLYKEALCNIYISRYEGFGFPPLEAASLGTVSLVSNIPVMREVFSNSMIYVDPLSVDDICEKLQMISKCKFNLGLYKNQYPTLITKYSWNHAAEEIISIVNT</sequence>
<keyword evidence="5" id="KW-1185">Reference proteome</keyword>
<dbReference type="SUPFAM" id="SSF53756">
    <property type="entry name" value="UDP-Glycosyltransferase/glycogen phosphorylase"/>
    <property type="match status" value="1"/>
</dbReference>
<dbReference type="Pfam" id="PF00534">
    <property type="entry name" value="Glycos_transf_1"/>
    <property type="match status" value="1"/>
</dbReference>
<reference evidence="5" key="1">
    <citation type="submission" date="2016-10" db="EMBL/GenBank/DDBJ databases">
        <authorList>
            <person name="Varghese N."/>
            <person name="Submissions S."/>
        </authorList>
    </citation>
    <scope>NUCLEOTIDE SEQUENCE [LARGE SCALE GENOMIC DNA]</scope>
    <source>
        <strain evidence="5">DSM 22251</strain>
    </source>
</reference>
<dbReference type="InterPro" id="IPR001296">
    <property type="entry name" value="Glyco_trans_1"/>
</dbReference>
<proteinExistence type="predicted"/>